<dbReference type="InterPro" id="IPR052709">
    <property type="entry name" value="Transposase-MT_Hybrid"/>
</dbReference>
<evidence type="ECO:0000313" key="2">
    <source>
        <dbReference type="Proteomes" id="UP001148838"/>
    </source>
</evidence>
<dbReference type="PANTHER" id="PTHR46060">
    <property type="entry name" value="MARINER MOS1 TRANSPOSASE-LIKE PROTEIN"/>
    <property type="match status" value="1"/>
</dbReference>
<evidence type="ECO:0000313" key="1">
    <source>
        <dbReference type="EMBL" id="KAJ4438273.1"/>
    </source>
</evidence>
<accession>A0ABQ8SWW5</accession>
<name>A0ABQ8SWW5_PERAM</name>
<sequence length="325" mass="36593">MEDIDLKLESGSSHGIATDRELLFRSLDDSMRHRIRAVIKADGWWTKRADQLSSSSLSIDLLPSGCQFSTEEKNSLRRRGSNPGPWFYVPSALTIELRRSLIPSNGSNSPFSSVFPLWPDSKLGIWNSQVSFLHVESNVTVAIEELILKLGDNADEMSPGSNTESYPAFAHIGLRENPGKNLNQVTFPDRESNPGHLVLRPEALTVTPQVMSDLQNCSSSERLPYHPFYLTHFFYQCSHRVLVTLGYINIHSRGGSPDFAPSDFHLFLHLKKFLCGQRFDGDDEVKTAVREWFASQTGEFYNEGIERLVPRLGKCLNNGGDYVEK</sequence>
<dbReference type="PANTHER" id="PTHR46060:SF1">
    <property type="entry name" value="MARINER MOS1 TRANSPOSASE-LIKE PROTEIN"/>
    <property type="match status" value="1"/>
</dbReference>
<organism evidence="1 2">
    <name type="scientific">Periplaneta americana</name>
    <name type="common">American cockroach</name>
    <name type="synonym">Blatta americana</name>
    <dbReference type="NCBI Taxonomy" id="6978"/>
    <lineage>
        <taxon>Eukaryota</taxon>
        <taxon>Metazoa</taxon>
        <taxon>Ecdysozoa</taxon>
        <taxon>Arthropoda</taxon>
        <taxon>Hexapoda</taxon>
        <taxon>Insecta</taxon>
        <taxon>Pterygota</taxon>
        <taxon>Neoptera</taxon>
        <taxon>Polyneoptera</taxon>
        <taxon>Dictyoptera</taxon>
        <taxon>Blattodea</taxon>
        <taxon>Blattoidea</taxon>
        <taxon>Blattidae</taxon>
        <taxon>Blattinae</taxon>
        <taxon>Periplaneta</taxon>
    </lineage>
</organism>
<proteinExistence type="predicted"/>
<reference evidence="1 2" key="1">
    <citation type="journal article" date="2022" name="Allergy">
        <title>Genome assembly and annotation of Periplaneta americana reveal a comprehensive cockroach allergen profile.</title>
        <authorList>
            <person name="Wang L."/>
            <person name="Xiong Q."/>
            <person name="Saelim N."/>
            <person name="Wang L."/>
            <person name="Nong W."/>
            <person name="Wan A.T."/>
            <person name="Shi M."/>
            <person name="Liu X."/>
            <person name="Cao Q."/>
            <person name="Hui J.H.L."/>
            <person name="Sookrung N."/>
            <person name="Leung T.F."/>
            <person name="Tungtrongchitr A."/>
            <person name="Tsui S.K.W."/>
        </authorList>
    </citation>
    <scope>NUCLEOTIDE SEQUENCE [LARGE SCALE GENOMIC DNA]</scope>
    <source>
        <strain evidence="1">PWHHKU_190912</strain>
    </source>
</reference>
<comment type="caution">
    <text evidence="1">The sequence shown here is derived from an EMBL/GenBank/DDBJ whole genome shotgun (WGS) entry which is preliminary data.</text>
</comment>
<dbReference type="Proteomes" id="UP001148838">
    <property type="component" value="Unassembled WGS sequence"/>
</dbReference>
<keyword evidence="2" id="KW-1185">Reference proteome</keyword>
<dbReference type="EMBL" id="JAJSOF020000019">
    <property type="protein sequence ID" value="KAJ4438273.1"/>
    <property type="molecule type" value="Genomic_DNA"/>
</dbReference>
<gene>
    <name evidence="1" type="ORF">ANN_14212</name>
</gene>
<dbReference type="InterPro" id="IPR036397">
    <property type="entry name" value="RNaseH_sf"/>
</dbReference>
<dbReference type="Gene3D" id="3.30.420.10">
    <property type="entry name" value="Ribonuclease H-like superfamily/Ribonuclease H"/>
    <property type="match status" value="1"/>
</dbReference>
<protein>
    <submittedName>
        <fullName evidence="1">Uncharacterized protein</fullName>
    </submittedName>
</protein>